<comment type="caution">
    <text evidence="3">The sequence shown here is derived from an EMBL/GenBank/DDBJ whole genome shotgun (WGS) entry which is preliminary data.</text>
</comment>
<accession>A0A2S9GVK5</accession>
<keyword evidence="1" id="KW-0732">Signal</keyword>
<keyword evidence="4" id="KW-1185">Reference proteome</keyword>
<evidence type="ECO:0000259" key="2">
    <source>
        <dbReference type="PROSITE" id="PS50914"/>
    </source>
</evidence>
<reference evidence="3 4" key="1">
    <citation type="submission" date="2018-02" db="EMBL/GenBank/DDBJ databases">
        <title>Solimicrobium silvestre gen. nov., sp. nov., isolated from alpine forest soil.</title>
        <authorList>
            <person name="Margesin R."/>
            <person name="Albuquerque L."/>
            <person name="Zhang D.-C."/>
            <person name="Froufe H.J.C."/>
            <person name="Severino R."/>
            <person name="Roxo I."/>
            <person name="Egas C."/>
            <person name="Da Costa M.S."/>
        </authorList>
    </citation>
    <scope>NUCLEOTIDE SEQUENCE [LARGE SCALE GENOMIC DNA]</scope>
    <source>
        <strain evidence="3 4">S20-91</strain>
    </source>
</reference>
<sequence>MKTDAQIQQDVIEELKWEQSVNATQIGVEVQDGIVTLTGHVHSFADKWHAERAAQRVFGVKALAIEIDISLPGSSHRNDADIARSVENVLEWNTFLPKDHVKVMVEDGWITLTGEVDWRYQKQALATGIRYLLGVKGVSDHIHIRPVVSSNIVKSNIEAALKRHARDNSNNVSVNVHDNNVTLSGTVDNWSERKLACHAAWGTPGVHKVVDNINIAWR</sequence>
<dbReference type="PROSITE" id="PS50914">
    <property type="entry name" value="BON"/>
    <property type="match status" value="3"/>
</dbReference>
<feature type="domain" description="BON" evidence="2">
    <location>
        <begin position="78"/>
        <end position="146"/>
    </location>
</feature>
<dbReference type="EMBL" id="PUGF01000019">
    <property type="protein sequence ID" value="PRC91740.1"/>
    <property type="molecule type" value="Genomic_DNA"/>
</dbReference>
<dbReference type="SMART" id="SM00749">
    <property type="entry name" value="BON"/>
    <property type="match status" value="3"/>
</dbReference>
<dbReference type="Gene3D" id="3.30.1340.30">
    <property type="match status" value="3"/>
</dbReference>
<feature type="domain" description="BON" evidence="2">
    <location>
        <begin position="3"/>
        <end position="71"/>
    </location>
</feature>
<dbReference type="OrthoDB" id="870892at2"/>
<dbReference type="Proteomes" id="UP000237839">
    <property type="component" value="Unassembled WGS sequence"/>
</dbReference>
<protein>
    <submittedName>
        <fullName evidence="3">BON domain</fullName>
    </submittedName>
</protein>
<evidence type="ECO:0000313" key="4">
    <source>
        <dbReference type="Proteomes" id="UP000237839"/>
    </source>
</evidence>
<feature type="domain" description="BON" evidence="2">
    <location>
        <begin position="149"/>
        <end position="217"/>
    </location>
</feature>
<evidence type="ECO:0000313" key="3">
    <source>
        <dbReference type="EMBL" id="PRC91740.1"/>
    </source>
</evidence>
<dbReference type="AlphaFoldDB" id="A0A2S9GVK5"/>
<proteinExistence type="predicted"/>
<name>A0A2S9GVK5_9BURK</name>
<dbReference type="PANTHER" id="PTHR34606:SF4">
    <property type="entry name" value="OUTER MEMBRANE LIPOPROTEIN DOLP"/>
    <property type="match status" value="1"/>
</dbReference>
<dbReference type="PANTHER" id="PTHR34606">
    <property type="entry name" value="BON DOMAIN-CONTAINING PROTEIN"/>
    <property type="match status" value="1"/>
</dbReference>
<dbReference type="InterPro" id="IPR007055">
    <property type="entry name" value="BON_dom"/>
</dbReference>
<dbReference type="InterPro" id="IPR051686">
    <property type="entry name" value="Lipoprotein_DolP"/>
</dbReference>
<evidence type="ECO:0000256" key="1">
    <source>
        <dbReference type="ARBA" id="ARBA00022729"/>
    </source>
</evidence>
<organism evidence="3 4">
    <name type="scientific">Solimicrobium silvestre</name>
    <dbReference type="NCBI Taxonomy" id="2099400"/>
    <lineage>
        <taxon>Bacteria</taxon>
        <taxon>Pseudomonadati</taxon>
        <taxon>Pseudomonadota</taxon>
        <taxon>Betaproteobacteria</taxon>
        <taxon>Burkholderiales</taxon>
        <taxon>Oxalobacteraceae</taxon>
        <taxon>Solimicrobium</taxon>
    </lineage>
</organism>
<dbReference type="InterPro" id="IPR014004">
    <property type="entry name" value="Transpt-assoc_nodulatn_dom_bac"/>
</dbReference>
<dbReference type="Pfam" id="PF04972">
    <property type="entry name" value="BON"/>
    <property type="match status" value="3"/>
</dbReference>
<gene>
    <name evidence="3" type="ORF">S2091_3495</name>
</gene>